<evidence type="ECO:0000256" key="2">
    <source>
        <dbReference type="SAM" id="MobiDB-lite"/>
    </source>
</evidence>
<accession>A0A4U1ISD0</accession>
<evidence type="ECO:0000313" key="4">
    <source>
        <dbReference type="EMBL" id="TKC97227.1"/>
    </source>
</evidence>
<keyword evidence="5" id="KW-1185">Reference proteome</keyword>
<dbReference type="CDD" id="cd02619">
    <property type="entry name" value="Peptidase_C1"/>
    <property type="match status" value="1"/>
</dbReference>
<dbReference type="RefSeq" id="WP_136935198.1">
    <property type="nucleotide sequence ID" value="NZ_SSMQ01000081.1"/>
</dbReference>
<dbReference type="GO" id="GO:0008234">
    <property type="term" value="F:cysteine-type peptidase activity"/>
    <property type="evidence" value="ECO:0007669"/>
    <property type="project" value="InterPro"/>
</dbReference>
<dbReference type="InterPro" id="IPR013128">
    <property type="entry name" value="Peptidase_C1A"/>
</dbReference>
<reference evidence="4 5" key="1">
    <citation type="submission" date="2019-04" db="EMBL/GenBank/DDBJ databases">
        <authorList>
            <person name="Li Y."/>
            <person name="Wang J."/>
        </authorList>
    </citation>
    <scope>NUCLEOTIDE SEQUENCE [LARGE SCALE GENOMIC DNA]</scope>
    <source>
        <strain evidence="4 5">DSM 14668</strain>
    </source>
</reference>
<evidence type="ECO:0000259" key="3">
    <source>
        <dbReference type="SMART" id="SM00645"/>
    </source>
</evidence>
<feature type="region of interest" description="Disordered" evidence="2">
    <location>
        <begin position="415"/>
        <end position="494"/>
    </location>
</feature>
<dbReference type="Proteomes" id="UP000309215">
    <property type="component" value="Unassembled WGS sequence"/>
</dbReference>
<dbReference type="Pfam" id="PF00112">
    <property type="entry name" value="Peptidase_C1"/>
    <property type="match status" value="1"/>
</dbReference>
<evidence type="ECO:0000256" key="1">
    <source>
        <dbReference type="ARBA" id="ARBA00008455"/>
    </source>
</evidence>
<dbReference type="InterPro" id="IPR038765">
    <property type="entry name" value="Papain-like_cys_pep_sf"/>
</dbReference>
<gene>
    <name evidence="4" type="ORF">E8A74_44230</name>
</gene>
<dbReference type="GO" id="GO:0006508">
    <property type="term" value="P:proteolysis"/>
    <property type="evidence" value="ECO:0007669"/>
    <property type="project" value="InterPro"/>
</dbReference>
<dbReference type="InterPro" id="IPR000668">
    <property type="entry name" value="Peptidase_C1A_C"/>
</dbReference>
<proteinExistence type="inferred from homology"/>
<dbReference type="InterPro" id="IPR007791">
    <property type="entry name" value="DjlA_N"/>
</dbReference>
<comment type="caution">
    <text evidence="4">The sequence shown here is derived from an EMBL/GenBank/DDBJ whole genome shotgun (WGS) entry which is preliminary data.</text>
</comment>
<dbReference type="EMBL" id="SSMQ01000081">
    <property type="protein sequence ID" value="TKC97227.1"/>
    <property type="molecule type" value="Genomic_DNA"/>
</dbReference>
<dbReference type="InterPro" id="IPR029024">
    <property type="entry name" value="TerB-like"/>
</dbReference>
<dbReference type="Pfam" id="PF05099">
    <property type="entry name" value="TerB"/>
    <property type="match status" value="1"/>
</dbReference>
<feature type="compositionally biased region" description="Acidic residues" evidence="2">
    <location>
        <begin position="423"/>
        <end position="494"/>
    </location>
</feature>
<dbReference type="SMART" id="SM00645">
    <property type="entry name" value="Pept_C1"/>
    <property type="match status" value="1"/>
</dbReference>
<feature type="domain" description="Peptidase C1A papain C-terminal" evidence="3">
    <location>
        <begin position="41"/>
        <end position="258"/>
    </location>
</feature>
<evidence type="ECO:0000313" key="5">
    <source>
        <dbReference type="Proteomes" id="UP000309215"/>
    </source>
</evidence>
<dbReference type="PANTHER" id="PTHR12411">
    <property type="entry name" value="CYSTEINE PROTEASE FAMILY C1-RELATED"/>
    <property type="match status" value="1"/>
</dbReference>
<dbReference type="AlphaFoldDB" id="A0A4U1ISD0"/>
<name>A0A4U1ISD0_9BACT</name>
<protein>
    <submittedName>
        <fullName evidence="4">Peptidase C1</fullName>
    </submittedName>
</protein>
<dbReference type="SUPFAM" id="SSF158682">
    <property type="entry name" value="TerB-like"/>
    <property type="match status" value="1"/>
</dbReference>
<comment type="similarity">
    <text evidence="1">Belongs to the peptidase C1 family.</text>
</comment>
<organism evidence="4 5">
    <name type="scientific">Polyangium fumosum</name>
    <dbReference type="NCBI Taxonomy" id="889272"/>
    <lineage>
        <taxon>Bacteria</taxon>
        <taxon>Pseudomonadati</taxon>
        <taxon>Myxococcota</taxon>
        <taxon>Polyangia</taxon>
        <taxon>Polyangiales</taxon>
        <taxon>Polyangiaceae</taxon>
        <taxon>Polyangium</taxon>
    </lineage>
</organism>
<sequence>MNSFNFTQADGSSRAVVGYRYAPPKAAAKRYVAGRGNVSRLPPKVDLRPFMSPIEDQSDTNSCAANATAGAYEYLVKRHLGEDAYDVSRLFIYYNGRYVDEPENIEDEGSYLQSVIAGLKEYGACSEETWTFDPEAVNEEPSEEAYEEAKQFLIEDTELVPTDLEAWKTAIAEGHPIIFGVKLFSSFDKHKKAGLVPVPTPRETGRESHGGHAMLCVGYSDPDQVFIVRNSWGPEWGDKGYCYIPYRYLMNEDYNFGDSWIIKRIDVLPPDEETWSEDDESVLEDVAGVLAQLDEEEYTGLLDRMGDVPLDVRLSLLFLRAAGADGDLADSEIQATAEHILPVLEQLGSRQSAEKVLRNALRRLDDERLVEETVEILGEVFSQEVLASIASELQEIVGSDDDVSEEEQAFVDSVVEHWQIEPAGDEGDEDEEEEEDDEDEEGEDEEEEEDDEEGEDEEEEEDEGDEDEEEEEDEGDEDEEEEDEGDEDEEEEDE</sequence>
<dbReference type="SUPFAM" id="SSF54001">
    <property type="entry name" value="Cysteine proteinases"/>
    <property type="match status" value="1"/>
</dbReference>
<dbReference type="Gene3D" id="3.90.70.10">
    <property type="entry name" value="Cysteine proteinases"/>
    <property type="match status" value="1"/>
</dbReference>
<dbReference type="OrthoDB" id="5318987at2"/>